<dbReference type="Proteomes" id="UP000249065">
    <property type="component" value="Unassembled WGS sequence"/>
</dbReference>
<protein>
    <submittedName>
        <fullName evidence="1">C-factor</fullName>
    </submittedName>
</protein>
<dbReference type="InterPro" id="IPR051468">
    <property type="entry name" value="Fungal_SecMetab_SDRs"/>
</dbReference>
<gene>
    <name evidence="1" type="ORF">DOO78_07905</name>
</gene>
<dbReference type="PANTHER" id="PTHR43544:SF12">
    <property type="entry name" value="NAD(P)-BINDING ROSSMANN-FOLD SUPERFAMILY PROTEIN"/>
    <property type="match status" value="1"/>
</dbReference>
<dbReference type="AlphaFoldDB" id="A0A327MAN8"/>
<keyword evidence="2" id="KW-1185">Reference proteome</keyword>
<dbReference type="InterPro" id="IPR002347">
    <property type="entry name" value="SDR_fam"/>
</dbReference>
<dbReference type="SUPFAM" id="SSF51735">
    <property type="entry name" value="NAD(P)-binding Rossmann-fold domains"/>
    <property type="match status" value="1"/>
</dbReference>
<dbReference type="GO" id="GO:0016491">
    <property type="term" value="F:oxidoreductase activity"/>
    <property type="evidence" value="ECO:0007669"/>
    <property type="project" value="TreeGrafter"/>
</dbReference>
<proteinExistence type="predicted"/>
<dbReference type="GO" id="GO:0005737">
    <property type="term" value="C:cytoplasm"/>
    <property type="evidence" value="ECO:0007669"/>
    <property type="project" value="TreeGrafter"/>
</dbReference>
<reference evidence="2" key="1">
    <citation type="submission" date="2018-06" db="EMBL/GenBank/DDBJ databases">
        <authorList>
            <person name="Khan S.A."/>
        </authorList>
    </citation>
    <scope>NUCLEOTIDE SEQUENCE [LARGE SCALE GENOMIC DNA]</scope>
    <source>
        <strain evidence="2">DB-1506</strain>
    </source>
</reference>
<sequence length="231" mass="23938">MALSGTALVLGASGGIGAALVEALQASGRWRQVIGLSRRGEPPLDLTEEATLATAAARLEATAPDLALVILATGLLHEAGHAPEKSWRQLDPAWMARVFAVNAIGPALAMKHLLPRLRRDGPAVFAALSARVGSIGDNQLGGWWSYRASKAALNQLLRTAAIELRRVNPGAACVALHPGTVETGLSAPFARSGLAVQPPALAAQRLLAVLEGLGPAQSGGFFDHRGAPIPW</sequence>
<dbReference type="RefSeq" id="WP_111469204.1">
    <property type="nucleotide sequence ID" value="NZ_QLIX01000004.1"/>
</dbReference>
<dbReference type="InterPro" id="IPR036291">
    <property type="entry name" value="NAD(P)-bd_dom_sf"/>
</dbReference>
<evidence type="ECO:0000313" key="2">
    <source>
        <dbReference type="Proteomes" id="UP000249065"/>
    </source>
</evidence>
<accession>A0A327MAN8</accession>
<evidence type="ECO:0000313" key="1">
    <source>
        <dbReference type="EMBL" id="RAI59516.1"/>
    </source>
</evidence>
<organism evidence="1 2">
    <name type="scientific">Roseicella frigidaeris</name>
    <dbReference type="NCBI Taxonomy" id="2230885"/>
    <lineage>
        <taxon>Bacteria</taxon>
        <taxon>Pseudomonadati</taxon>
        <taxon>Pseudomonadota</taxon>
        <taxon>Alphaproteobacteria</taxon>
        <taxon>Acetobacterales</taxon>
        <taxon>Roseomonadaceae</taxon>
        <taxon>Roseicella</taxon>
    </lineage>
</organism>
<dbReference type="PRINTS" id="PR00081">
    <property type="entry name" value="GDHRDH"/>
</dbReference>
<dbReference type="PANTHER" id="PTHR43544">
    <property type="entry name" value="SHORT-CHAIN DEHYDROGENASE/REDUCTASE"/>
    <property type="match status" value="1"/>
</dbReference>
<dbReference type="Gene3D" id="3.40.50.720">
    <property type="entry name" value="NAD(P)-binding Rossmann-like Domain"/>
    <property type="match status" value="1"/>
</dbReference>
<dbReference type="OrthoDB" id="9785826at2"/>
<dbReference type="EMBL" id="QLIX01000004">
    <property type="protein sequence ID" value="RAI59516.1"/>
    <property type="molecule type" value="Genomic_DNA"/>
</dbReference>
<comment type="caution">
    <text evidence="1">The sequence shown here is derived from an EMBL/GenBank/DDBJ whole genome shotgun (WGS) entry which is preliminary data.</text>
</comment>
<name>A0A327MAN8_9PROT</name>
<dbReference type="Pfam" id="PF00106">
    <property type="entry name" value="adh_short"/>
    <property type="match status" value="1"/>
</dbReference>